<comment type="caution">
    <text evidence="5">The sequence shown here is derived from an EMBL/GenBank/DDBJ whole genome shotgun (WGS) entry which is preliminary data.</text>
</comment>
<evidence type="ECO:0000313" key="6">
    <source>
        <dbReference type="Proteomes" id="UP000660262"/>
    </source>
</evidence>
<sequence length="472" mass="51297">MADAGDTRAANNDASSSKGKKRARVDASAARAAAAAGSSSVPPPPSDPLVALSLAMKSLPSAKKLAENQSLDALSAAMKKLAAATALIKRARAAAERADAAEKVQAWRASDGEGGMFAPAAGPLSRLPNECVLHILHRAGTARQLARLSLVNKAWRDALARPEPYVSLDHSDLQRIAKDGGFTMGNASEVMEFLSNEPRLACVKHVDINSKVVPGKNLLTVLHDKLPDLRSLNMAHGGSIGESNMKSIADSKFSALVAFGIKEPRIGQCAALARMWQSVLEANVGLRVLLYHGYITATVTNNMLMDAANLPSLERLYLRDVAGWERREDGMVFDRWASSTTEDGVPMWRFPRGIYGRTVTNAPTTDTVLSLIDKRLYEVVIRGLTPTRFDADTFRAELMNRGFVDCSNCVLEGERLPYNAFDNHLREAALKCDEPHTPASTTYIDVEVANDVTEMPQIQHTRICGYLHWPPK</sequence>
<proteinExistence type="predicted"/>
<feature type="region of interest" description="Disordered" evidence="3">
    <location>
        <begin position="1"/>
        <end position="47"/>
    </location>
</feature>
<dbReference type="Proteomes" id="UP000660262">
    <property type="component" value="Unassembled WGS sequence"/>
</dbReference>
<gene>
    <name evidence="5" type="ORF">PPROV_000035000</name>
</gene>
<dbReference type="EMBL" id="BNJQ01000001">
    <property type="protein sequence ID" value="GHP01594.1"/>
    <property type="molecule type" value="Genomic_DNA"/>
</dbReference>
<dbReference type="InterPro" id="IPR001810">
    <property type="entry name" value="F-box_dom"/>
</dbReference>
<evidence type="ECO:0000256" key="3">
    <source>
        <dbReference type="SAM" id="MobiDB-lite"/>
    </source>
</evidence>
<dbReference type="InterPro" id="IPR032675">
    <property type="entry name" value="LRR_dom_sf"/>
</dbReference>
<evidence type="ECO:0000256" key="1">
    <source>
        <dbReference type="ARBA" id="ARBA00004430"/>
    </source>
</evidence>
<dbReference type="AlphaFoldDB" id="A0A830H3L4"/>
<dbReference type="GO" id="GO:0005930">
    <property type="term" value="C:axoneme"/>
    <property type="evidence" value="ECO:0007669"/>
    <property type="project" value="UniProtKB-SubCell"/>
</dbReference>
<feature type="domain" description="F-box" evidence="4">
    <location>
        <begin position="124"/>
        <end position="162"/>
    </location>
</feature>
<dbReference type="InterPro" id="IPR036047">
    <property type="entry name" value="F-box-like_dom_sf"/>
</dbReference>
<feature type="coiled-coil region" evidence="2">
    <location>
        <begin position="74"/>
        <end position="101"/>
    </location>
</feature>
<accession>A0A830H3L4</accession>
<name>A0A830H3L4_9CHLO</name>
<keyword evidence="2" id="KW-0175">Coiled coil</keyword>
<dbReference type="CDD" id="cd09917">
    <property type="entry name" value="F-box_SF"/>
    <property type="match status" value="1"/>
</dbReference>
<evidence type="ECO:0000259" key="4">
    <source>
        <dbReference type="Pfam" id="PF12937"/>
    </source>
</evidence>
<evidence type="ECO:0000313" key="5">
    <source>
        <dbReference type="EMBL" id="GHP01594.1"/>
    </source>
</evidence>
<dbReference type="Pfam" id="PF12937">
    <property type="entry name" value="F-box-like"/>
    <property type="match status" value="1"/>
</dbReference>
<evidence type="ECO:0000256" key="2">
    <source>
        <dbReference type="SAM" id="Coils"/>
    </source>
</evidence>
<organism evidence="5 6">
    <name type="scientific">Pycnococcus provasolii</name>
    <dbReference type="NCBI Taxonomy" id="41880"/>
    <lineage>
        <taxon>Eukaryota</taxon>
        <taxon>Viridiplantae</taxon>
        <taxon>Chlorophyta</taxon>
        <taxon>Pseudoscourfieldiophyceae</taxon>
        <taxon>Pseudoscourfieldiales</taxon>
        <taxon>Pycnococcaceae</taxon>
        <taxon>Pycnococcus</taxon>
    </lineage>
</organism>
<keyword evidence="6" id="KW-1185">Reference proteome</keyword>
<comment type="subcellular location">
    <subcellularLocation>
        <location evidence="1">Cytoplasm</location>
        <location evidence="1">Cytoskeleton</location>
        <location evidence="1">Cilium axoneme</location>
    </subcellularLocation>
</comment>
<feature type="compositionally biased region" description="Low complexity" evidence="3">
    <location>
        <begin position="26"/>
        <end position="40"/>
    </location>
</feature>
<dbReference type="Gene3D" id="3.80.10.10">
    <property type="entry name" value="Ribonuclease Inhibitor"/>
    <property type="match status" value="1"/>
</dbReference>
<protein>
    <recommendedName>
        <fullName evidence="4">F-box domain-containing protein</fullName>
    </recommendedName>
</protein>
<reference evidence="5" key="1">
    <citation type="submission" date="2020-10" db="EMBL/GenBank/DDBJ databases">
        <title>Unveiling of a novel bifunctional photoreceptor, Dualchrome1, isolated from a cosmopolitan green alga.</title>
        <authorList>
            <person name="Suzuki S."/>
            <person name="Kawachi M."/>
        </authorList>
    </citation>
    <scope>NUCLEOTIDE SEQUENCE</scope>
    <source>
        <strain evidence="5">NIES 2893</strain>
    </source>
</reference>
<dbReference type="SUPFAM" id="SSF81383">
    <property type="entry name" value="F-box domain"/>
    <property type="match status" value="1"/>
</dbReference>